<organism evidence="2 3">
    <name type="scientific">Roseovarius spongiae</name>
    <dbReference type="NCBI Taxonomy" id="2320272"/>
    <lineage>
        <taxon>Bacteria</taxon>
        <taxon>Pseudomonadati</taxon>
        <taxon>Pseudomonadota</taxon>
        <taxon>Alphaproteobacteria</taxon>
        <taxon>Rhodobacterales</taxon>
        <taxon>Roseobacteraceae</taxon>
        <taxon>Roseovarius</taxon>
    </lineage>
</organism>
<protein>
    <submittedName>
        <fullName evidence="2">Uncharacterized protein</fullName>
    </submittedName>
</protein>
<keyword evidence="1" id="KW-1133">Transmembrane helix</keyword>
<name>A0A3A8AY87_9RHOB</name>
<keyword evidence="3" id="KW-1185">Reference proteome</keyword>
<evidence type="ECO:0000256" key="1">
    <source>
        <dbReference type="SAM" id="Phobius"/>
    </source>
</evidence>
<keyword evidence="1" id="KW-0472">Membrane</keyword>
<keyword evidence="1" id="KW-0812">Transmembrane</keyword>
<comment type="caution">
    <text evidence="2">The sequence shown here is derived from an EMBL/GenBank/DDBJ whole genome shotgun (WGS) entry which is preliminary data.</text>
</comment>
<accession>A0A3A8AY87</accession>
<proteinExistence type="predicted"/>
<reference evidence="2 3" key="1">
    <citation type="submission" date="2018-09" db="EMBL/GenBank/DDBJ databases">
        <title>Roseovarius spongiae sp. nov., isolated from a marine sponge.</title>
        <authorList>
            <person name="Zhuang L."/>
            <person name="Luo L."/>
        </authorList>
    </citation>
    <scope>NUCLEOTIDE SEQUENCE [LARGE SCALE GENOMIC DNA]</scope>
    <source>
        <strain evidence="2 3">HN-E21</strain>
    </source>
</reference>
<feature type="transmembrane region" description="Helical" evidence="1">
    <location>
        <begin position="21"/>
        <end position="38"/>
    </location>
</feature>
<dbReference type="Proteomes" id="UP000281128">
    <property type="component" value="Unassembled WGS sequence"/>
</dbReference>
<sequence>MNSRWLVRMARWAHNPPSAERVKFVLAIIAVCIALAAYEHFFGWPEALTPERSLQRGYKSGG</sequence>
<evidence type="ECO:0000313" key="2">
    <source>
        <dbReference type="EMBL" id="RKF15181.1"/>
    </source>
</evidence>
<dbReference type="RefSeq" id="WP_121166387.1">
    <property type="nucleotide sequence ID" value="NZ_RAPE01000002.1"/>
</dbReference>
<dbReference type="EMBL" id="RAPE01000002">
    <property type="protein sequence ID" value="RKF15181.1"/>
    <property type="molecule type" value="Genomic_DNA"/>
</dbReference>
<gene>
    <name evidence="2" type="ORF">D6850_10100</name>
</gene>
<evidence type="ECO:0000313" key="3">
    <source>
        <dbReference type="Proteomes" id="UP000281128"/>
    </source>
</evidence>
<dbReference type="AlphaFoldDB" id="A0A3A8AY87"/>